<protein>
    <submittedName>
        <fullName evidence="1">Uncharacterized protein</fullName>
    </submittedName>
</protein>
<dbReference type="AlphaFoldDB" id="A0A6C0JM03"/>
<name>A0A6C0JM03_9ZZZZ</name>
<organism evidence="1">
    <name type="scientific">viral metagenome</name>
    <dbReference type="NCBI Taxonomy" id="1070528"/>
    <lineage>
        <taxon>unclassified sequences</taxon>
        <taxon>metagenomes</taxon>
        <taxon>organismal metagenomes</taxon>
    </lineage>
</organism>
<accession>A0A6C0JM03</accession>
<sequence length="66" mass="7796">MEQVIIRYSNEIVVFDKPARLHSNVWTFVSLNNRIVHVKTVQEYCKERIQEKSQVLRKPNGPTKSI</sequence>
<proteinExistence type="predicted"/>
<evidence type="ECO:0000313" key="1">
    <source>
        <dbReference type="EMBL" id="QHU04868.1"/>
    </source>
</evidence>
<reference evidence="1" key="1">
    <citation type="journal article" date="2020" name="Nature">
        <title>Giant virus diversity and host interactions through global metagenomics.</title>
        <authorList>
            <person name="Schulz F."/>
            <person name="Roux S."/>
            <person name="Paez-Espino D."/>
            <person name="Jungbluth S."/>
            <person name="Walsh D.A."/>
            <person name="Denef V.J."/>
            <person name="McMahon K.D."/>
            <person name="Konstantinidis K.T."/>
            <person name="Eloe-Fadrosh E.A."/>
            <person name="Kyrpides N.C."/>
            <person name="Woyke T."/>
        </authorList>
    </citation>
    <scope>NUCLEOTIDE SEQUENCE</scope>
    <source>
        <strain evidence="1">GVMAG-M-3300027708-5</strain>
    </source>
</reference>
<dbReference type="EMBL" id="MN740405">
    <property type="protein sequence ID" value="QHU04868.1"/>
    <property type="molecule type" value="Genomic_DNA"/>
</dbReference>